<evidence type="ECO:0000259" key="8">
    <source>
        <dbReference type="PROSITE" id="PS51192"/>
    </source>
</evidence>
<keyword evidence="1" id="KW-0547">Nucleotide-binding</keyword>
<dbReference type="STRING" id="1834516.BL253_08965"/>
<sequence>MSHPSNSKASSSYTTSSSGSSFGGSATGARPARAGGRSRSGGGYSGHGRPSGPRRGGNGGGGGIGRRPAPVRPALPTREPRPPVESFEAAGLPPRLVRALAERGIAAPFPVQAAALPDVLAGENVLGRAKTGSGKTLGFGLPMLTKLAGRGAATPLRPRGLILVPTRELAQQVSDALDPLSRAVGLWLRPVYGGTSISRQISAMRRGVHIVVATPGRLLDLVERGACQLDDVEITVLDEADYMCDLGFLPAVRQILDATSPNGQRLMFSATLDREVEVLVRDYLPEPVLVAVDPESSQVTTLTRHALEASDKTSQLEVVTALAGGQGRTLVFVRTQRDADHVARDLTRAGVPAEPLHGGLPQGARTRALAGFADGTRRVLVATDVAARGIHVDDVRLVVHLGPPEDAKTYQHRGGRTARAGADGADVLVTVAADRGKVRAMLRTAGVEARVTPVGAGDPLVAEIAGPPAPRIEPGSIPPPRQAIDGRRGAGRPGESRQGEGRQAGSRFGESRGGGDHAGRAGFGHRGTAGSGRTSRDGRGAPRRGPRLDRPHHTDHPTHDGGPTPAAATS</sequence>
<feature type="region of interest" description="Disordered" evidence="7">
    <location>
        <begin position="458"/>
        <end position="570"/>
    </location>
</feature>
<dbReference type="InterPro" id="IPR027417">
    <property type="entry name" value="P-loop_NTPase"/>
</dbReference>
<evidence type="ECO:0000256" key="2">
    <source>
        <dbReference type="ARBA" id="ARBA00022801"/>
    </source>
</evidence>
<feature type="compositionally biased region" description="Low complexity" evidence="7">
    <location>
        <begin position="1"/>
        <end position="20"/>
    </location>
</feature>
<dbReference type="Pfam" id="PF00271">
    <property type="entry name" value="Helicase_C"/>
    <property type="match status" value="1"/>
</dbReference>
<dbReference type="EMBL" id="MOMC01000016">
    <property type="protein sequence ID" value="ONH31485.1"/>
    <property type="molecule type" value="Genomic_DNA"/>
</dbReference>
<dbReference type="InterPro" id="IPR011545">
    <property type="entry name" value="DEAD/DEAH_box_helicase_dom"/>
</dbReference>
<feature type="compositionally biased region" description="Basic and acidic residues" evidence="7">
    <location>
        <begin position="509"/>
        <end position="519"/>
    </location>
</feature>
<dbReference type="GO" id="GO:0003676">
    <property type="term" value="F:nucleic acid binding"/>
    <property type="evidence" value="ECO:0007669"/>
    <property type="project" value="InterPro"/>
</dbReference>
<feature type="compositionally biased region" description="Basic and acidic residues" evidence="7">
    <location>
        <begin position="534"/>
        <end position="559"/>
    </location>
</feature>
<feature type="compositionally biased region" description="Gly residues" evidence="7">
    <location>
        <begin position="54"/>
        <end position="65"/>
    </location>
</feature>
<keyword evidence="3 11" id="KW-0347">Helicase</keyword>
<dbReference type="PROSITE" id="PS51195">
    <property type="entry name" value="Q_MOTIF"/>
    <property type="match status" value="1"/>
</dbReference>
<dbReference type="PROSITE" id="PS51192">
    <property type="entry name" value="HELICASE_ATP_BIND_1"/>
    <property type="match status" value="1"/>
</dbReference>
<dbReference type="SMART" id="SM00487">
    <property type="entry name" value="DEXDc"/>
    <property type="match status" value="1"/>
</dbReference>
<dbReference type="CDD" id="cd18787">
    <property type="entry name" value="SF2_C_DEAD"/>
    <property type="match status" value="1"/>
</dbReference>
<keyword evidence="2" id="KW-0378">Hydrolase</keyword>
<dbReference type="InterPro" id="IPR050079">
    <property type="entry name" value="DEAD_box_RNA_helicase"/>
</dbReference>
<dbReference type="InterPro" id="IPR044742">
    <property type="entry name" value="DEAD/DEAH_RhlB"/>
</dbReference>
<feature type="region of interest" description="Disordered" evidence="7">
    <location>
        <begin position="1"/>
        <end position="88"/>
    </location>
</feature>
<evidence type="ECO:0000256" key="7">
    <source>
        <dbReference type="SAM" id="MobiDB-lite"/>
    </source>
</evidence>
<dbReference type="SMART" id="SM00490">
    <property type="entry name" value="HELICc"/>
    <property type="match status" value="1"/>
</dbReference>
<evidence type="ECO:0000256" key="4">
    <source>
        <dbReference type="ARBA" id="ARBA00022840"/>
    </source>
</evidence>
<dbReference type="SUPFAM" id="SSF52540">
    <property type="entry name" value="P-loop containing nucleoside triphosphate hydrolases"/>
    <property type="match status" value="2"/>
</dbReference>
<evidence type="ECO:0000259" key="9">
    <source>
        <dbReference type="PROSITE" id="PS51194"/>
    </source>
</evidence>
<proteinExistence type="inferred from homology"/>
<evidence type="ECO:0000256" key="1">
    <source>
        <dbReference type="ARBA" id="ARBA00022741"/>
    </source>
</evidence>
<dbReference type="PROSITE" id="PS51194">
    <property type="entry name" value="HELICASE_CTER"/>
    <property type="match status" value="1"/>
</dbReference>
<feature type="compositionally biased region" description="Low complexity" evidence="7">
    <location>
        <begin position="560"/>
        <end position="570"/>
    </location>
</feature>
<feature type="domain" description="Helicase C-terminal" evidence="9">
    <location>
        <begin position="315"/>
        <end position="460"/>
    </location>
</feature>
<accession>A0A1V2IEI7</accession>
<feature type="compositionally biased region" description="Low complexity" evidence="7">
    <location>
        <begin position="27"/>
        <end position="37"/>
    </location>
</feature>
<evidence type="ECO:0000256" key="5">
    <source>
        <dbReference type="ARBA" id="ARBA00038437"/>
    </source>
</evidence>
<dbReference type="PANTHER" id="PTHR47959">
    <property type="entry name" value="ATP-DEPENDENT RNA HELICASE RHLE-RELATED"/>
    <property type="match status" value="1"/>
</dbReference>
<evidence type="ECO:0000313" key="11">
    <source>
        <dbReference type="EMBL" id="ONH31485.1"/>
    </source>
</evidence>
<dbReference type="AlphaFoldDB" id="A0A1V2IEI7"/>
<feature type="domain" description="DEAD-box RNA helicase Q" evidence="10">
    <location>
        <begin position="85"/>
        <end position="113"/>
    </location>
</feature>
<comment type="caution">
    <text evidence="11">The sequence shown here is derived from an EMBL/GenBank/DDBJ whole genome shotgun (WGS) entry which is preliminary data.</text>
</comment>
<dbReference type="Gene3D" id="3.40.50.300">
    <property type="entry name" value="P-loop containing nucleotide triphosphate hydrolases"/>
    <property type="match status" value="2"/>
</dbReference>
<feature type="short sequence motif" description="Q motif" evidence="6">
    <location>
        <begin position="85"/>
        <end position="113"/>
    </location>
</feature>
<comment type="similarity">
    <text evidence="5">Belongs to the DEAD box helicase family.</text>
</comment>
<gene>
    <name evidence="11" type="ORF">BL253_08965</name>
</gene>
<dbReference type="InterPro" id="IPR014014">
    <property type="entry name" value="RNA_helicase_DEAD_Q_motif"/>
</dbReference>
<evidence type="ECO:0000259" key="10">
    <source>
        <dbReference type="PROSITE" id="PS51195"/>
    </source>
</evidence>
<feature type="domain" description="Helicase ATP-binding" evidence="8">
    <location>
        <begin position="116"/>
        <end position="290"/>
    </location>
</feature>
<dbReference type="GO" id="GO:0003724">
    <property type="term" value="F:RNA helicase activity"/>
    <property type="evidence" value="ECO:0007669"/>
    <property type="project" value="InterPro"/>
</dbReference>
<evidence type="ECO:0000313" key="12">
    <source>
        <dbReference type="Proteomes" id="UP000188929"/>
    </source>
</evidence>
<dbReference type="GO" id="GO:0005829">
    <property type="term" value="C:cytosol"/>
    <property type="evidence" value="ECO:0007669"/>
    <property type="project" value="TreeGrafter"/>
</dbReference>
<keyword evidence="4" id="KW-0067">ATP-binding</keyword>
<organism evidence="11 12">
    <name type="scientific">Pseudofrankia asymbiotica</name>
    <dbReference type="NCBI Taxonomy" id="1834516"/>
    <lineage>
        <taxon>Bacteria</taxon>
        <taxon>Bacillati</taxon>
        <taxon>Actinomycetota</taxon>
        <taxon>Actinomycetes</taxon>
        <taxon>Frankiales</taxon>
        <taxon>Frankiaceae</taxon>
        <taxon>Pseudofrankia</taxon>
    </lineage>
</organism>
<keyword evidence="12" id="KW-1185">Reference proteome</keyword>
<dbReference type="InterPro" id="IPR001650">
    <property type="entry name" value="Helicase_C-like"/>
</dbReference>
<dbReference type="CDD" id="cd00268">
    <property type="entry name" value="DEADc"/>
    <property type="match status" value="1"/>
</dbReference>
<dbReference type="GO" id="GO:0005524">
    <property type="term" value="F:ATP binding"/>
    <property type="evidence" value="ECO:0007669"/>
    <property type="project" value="UniProtKB-KW"/>
</dbReference>
<dbReference type="Proteomes" id="UP000188929">
    <property type="component" value="Unassembled WGS sequence"/>
</dbReference>
<feature type="compositionally biased region" description="Pro residues" evidence="7">
    <location>
        <begin position="467"/>
        <end position="481"/>
    </location>
</feature>
<reference evidence="12" key="1">
    <citation type="submission" date="2016-10" db="EMBL/GenBank/DDBJ databases">
        <title>Frankia sp. NRRL B-16386 Genome sequencing.</title>
        <authorList>
            <person name="Ghodhbane-Gtari F."/>
            <person name="Swanson E."/>
            <person name="Gueddou A."/>
            <person name="Hezbri K."/>
            <person name="Ktari K."/>
            <person name="Nouioui I."/>
            <person name="Morris K."/>
            <person name="Simpson S."/>
            <person name="Abebe-Akele F."/>
            <person name="Thomas K."/>
            <person name="Gtari M."/>
            <person name="Tisa L.S."/>
        </authorList>
    </citation>
    <scope>NUCLEOTIDE SEQUENCE [LARGE SCALE GENOMIC DNA]</scope>
    <source>
        <strain evidence="12">NRRL B-16386</strain>
    </source>
</reference>
<dbReference type="InterPro" id="IPR014001">
    <property type="entry name" value="Helicase_ATP-bd"/>
</dbReference>
<dbReference type="GO" id="GO:0016787">
    <property type="term" value="F:hydrolase activity"/>
    <property type="evidence" value="ECO:0007669"/>
    <property type="project" value="UniProtKB-KW"/>
</dbReference>
<evidence type="ECO:0000256" key="6">
    <source>
        <dbReference type="PROSITE-ProRule" id="PRU00552"/>
    </source>
</evidence>
<feature type="compositionally biased region" description="Basic and acidic residues" evidence="7">
    <location>
        <begin position="484"/>
        <end position="500"/>
    </location>
</feature>
<protein>
    <submittedName>
        <fullName evidence="11">DEAD/DEAH box helicase</fullName>
    </submittedName>
</protein>
<evidence type="ECO:0000256" key="3">
    <source>
        <dbReference type="ARBA" id="ARBA00022806"/>
    </source>
</evidence>
<feature type="compositionally biased region" description="Gly residues" evidence="7">
    <location>
        <begin position="521"/>
        <end position="530"/>
    </location>
</feature>
<dbReference type="Pfam" id="PF00270">
    <property type="entry name" value="DEAD"/>
    <property type="match status" value="1"/>
</dbReference>
<name>A0A1V2IEI7_9ACTN</name>
<dbReference type="PANTHER" id="PTHR47959:SF13">
    <property type="entry name" value="ATP-DEPENDENT RNA HELICASE RHLE"/>
    <property type="match status" value="1"/>
</dbReference>